<reference evidence="1" key="1">
    <citation type="submission" date="2018-06" db="EMBL/GenBank/DDBJ databases">
        <authorList>
            <person name="Zhirakovskaya E."/>
        </authorList>
    </citation>
    <scope>NUCLEOTIDE SEQUENCE</scope>
</reference>
<dbReference type="EMBL" id="UOFS01000006">
    <property type="protein sequence ID" value="VAW91087.1"/>
    <property type="molecule type" value="Genomic_DNA"/>
</dbReference>
<name>A0A3B0ZUR4_9ZZZZ</name>
<dbReference type="AlphaFoldDB" id="A0A3B0ZUR4"/>
<proteinExistence type="predicted"/>
<evidence type="ECO:0000313" key="1">
    <source>
        <dbReference type="EMBL" id="VAW91087.1"/>
    </source>
</evidence>
<organism evidence="1">
    <name type="scientific">hydrothermal vent metagenome</name>
    <dbReference type="NCBI Taxonomy" id="652676"/>
    <lineage>
        <taxon>unclassified sequences</taxon>
        <taxon>metagenomes</taxon>
        <taxon>ecological metagenomes</taxon>
    </lineage>
</organism>
<sequence>MSQFRPYCYSQRMLNPFRGVMNVIEAGNADAVTTDGIHWTLYLHDEVLQGMAFDGDVRIETPDIRFATWSRKEGLCRAPLISTMEYGAIQQSGLELLAIVKQHADKVPFALKDNYELWLLDKYCDKPLALLHSACYENELLEYQPRQWRPGIKCQHSFNSRLLEKQNSNALNHADWLAQQVDQSAGNQNYTQWFLRDEQGNGVGLESSSHVKCLAGRNLTRDEFPILMLNDDWLEEDTSAVVKEFFSWQSPFLLLLQHLTDESRVSLENLASKHVNRLFQMQRLLPKVIDHQVIKSALVEAVIRKSNDDTEENEFEHSLFHSGHYF</sequence>
<gene>
    <name evidence="1" type="ORF">MNBD_GAMMA22-2620</name>
</gene>
<accession>A0A3B0ZUR4</accession>
<protein>
    <submittedName>
        <fullName evidence="1">Uncharacterized protein</fullName>
    </submittedName>
</protein>